<evidence type="ECO:0000313" key="1">
    <source>
        <dbReference type="EMBL" id="ABN00399.2"/>
    </source>
</evidence>
<name>A2S037_BURM9</name>
<reference evidence="1 2" key="1">
    <citation type="submission" date="2007-01" db="EMBL/GenBank/DDBJ databases">
        <authorList>
            <person name="DeShazer D."/>
            <person name="Woods D.E."/>
            <person name="Nierman W.C."/>
        </authorList>
    </citation>
    <scope>NUCLEOTIDE SEQUENCE [LARGE SCALE GENOMIC DNA]</scope>
    <source>
        <strain evidence="1 2">NCTC 10229</strain>
    </source>
</reference>
<protein>
    <submittedName>
        <fullName evidence="1">Uncharacterized protein</fullName>
    </submittedName>
</protein>
<accession>A2S037</accession>
<dbReference type="HOGENOM" id="CLU_2970617_0_0_4"/>
<proteinExistence type="predicted"/>
<dbReference type="KEGG" id="bml:BMA10229_1504"/>
<organism evidence="1 2">
    <name type="scientific">Burkholderia mallei (strain NCTC 10229)</name>
    <dbReference type="NCBI Taxonomy" id="412022"/>
    <lineage>
        <taxon>Bacteria</taxon>
        <taxon>Pseudomonadati</taxon>
        <taxon>Pseudomonadota</taxon>
        <taxon>Betaproteobacteria</taxon>
        <taxon>Burkholderiales</taxon>
        <taxon>Burkholderiaceae</taxon>
        <taxon>Burkholderia</taxon>
        <taxon>pseudomallei group</taxon>
    </lineage>
</organism>
<evidence type="ECO:0000313" key="2">
    <source>
        <dbReference type="Proteomes" id="UP000002283"/>
    </source>
</evidence>
<dbReference type="AlphaFoldDB" id="A2S037"/>
<gene>
    <name evidence="1" type="ordered locus">BMA10229_1504</name>
</gene>
<sequence>MPYRLTSARNDCCGEDRRVGGSSLPAGDRMAVVFIFVPACRERRLLFADWGCIDPLRELFSQSCGA</sequence>
<dbReference type="Proteomes" id="UP000002283">
    <property type="component" value="Chromosome II"/>
</dbReference>
<dbReference type="EMBL" id="CP000545">
    <property type="protein sequence ID" value="ABN00399.2"/>
    <property type="molecule type" value="Genomic_DNA"/>
</dbReference>